<dbReference type="InterPro" id="IPR009703">
    <property type="entry name" value="Selenoprotein_S"/>
</dbReference>
<evidence type="ECO:0008006" key="14">
    <source>
        <dbReference type="Google" id="ProtNLM"/>
    </source>
</evidence>
<reference evidence="12 13" key="1">
    <citation type="journal article" date="2018" name="Nat. Ecol. Evol.">
        <title>Shark genomes provide insights into elasmobranch evolution and the origin of vertebrates.</title>
        <authorList>
            <person name="Hara Y"/>
            <person name="Yamaguchi K"/>
            <person name="Onimaru K"/>
            <person name="Kadota M"/>
            <person name="Koyanagi M"/>
            <person name="Keeley SD"/>
            <person name="Tatsumi K"/>
            <person name="Tanaka K"/>
            <person name="Motone F"/>
            <person name="Kageyama Y"/>
            <person name="Nozu R"/>
            <person name="Adachi N"/>
            <person name="Nishimura O"/>
            <person name="Nakagawa R"/>
            <person name="Tanegashima C"/>
            <person name="Kiyatake I"/>
            <person name="Matsumoto R"/>
            <person name="Murakumo K"/>
            <person name="Nishida K"/>
            <person name="Terakita A"/>
            <person name="Kuratani S"/>
            <person name="Sato K"/>
            <person name="Hyodo S Kuraku.S."/>
        </authorList>
    </citation>
    <scope>NUCLEOTIDE SEQUENCE [LARGE SCALE GENOMIC DNA]</scope>
</reference>
<feature type="region of interest" description="Disordered" evidence="10">
    <location>
        <begin position="69"/>
        <end position="170"/>
    </location>
</feature>
<evidence type="ECO:0000256" key="3">
    <source>
        <dbReference type="ARBA" id="ARBA00011034"/>
    </source>
</evidence>
<dbReference type="GO" id="GO:0030970">
    <property type="term" value="P:retrograde protein transport, ER to cytosol"/>
    <property type="evidence" value="ECO:0007669"/>
    <property type="project" value="TreeGrafter"/>
</dbReference>
<dbReference type="STRING" id="137246.A0A401RRJ3"/>
<comment type="caution">
    <text evidence="12">The sequence shown here is derived from an EMBL/GenBank/DDBJ whole genome shotgun (WGS) entry which is preliminary data.</text>
</comment>
<comment type="subcellular location">
    <subcellularLocation>
        <location evidence="2">Cytoplasm</location>
    </subcellularLocation>
    <subcellularLocation>
        <location evidence="1">Endoplasmic reticulum membrane</location>
        <topology evidence="1">Single-pass membrane protein</topology>
    </subcellularLocation>
</comment>
<organism evidence="12 13">
    <name type="scientific">Chiloscyllium punctatum</name>
    <name type="common">Brownbanded bambooshark</name>
    <name type="synonym">Hemiscyllium punctatum</name>
    <dbReference type="NCBI Taxonomy" id="137246"/>
    <lineage>
        <taxon>Eukaryota</taxon>
        <taxon>Metazoa</taxon>
        <taxon>Chordata</taxon>
        <taxon>Craniata</taxon>
        <taxon>Vertebrata</taxon>
        <taxon>Chondrichthyes</taxon>
        <taxon>Elasmobranchii</taxon>
        <taxon>Galeomorphii</taxon>
        <taxon>Galeoidea</taxon>
        <taxon>Orectolobiformes</taxon>
        <taxon>Hemiscylliidae</taxon>
        <taxon>Chiloscyllium</taxon>
    </lineage>
</organism>
<evidence type="ECO:0000256" key="1">
    <source>
        <dbReference type="ARBA" id="ARBA00004389"/>
    </source>
</evidence>
<dbReference type="GO" id="GO:0036513">
    <property type="term" value="C:Derlin-1 retrotranslocation complex"/>
    <property type="evidence" value="ECO:0007669"/>
    <property type="project" value="TreeGrafter"/>
</dbReference>
<evidence type="ECO:0000256" key="2">
    <source>
        <dbReference type="ARBA" id="ARBA00004496"/>
    </source>
</evidence>
<feature type="compositionally biased region" description="Basic and acidic residues" evidence="10">
    <location>
        <begin position="86"/>
        <end position="105"/>
    </location>
</feature>
<dbReference type="OrthoDB" id="75792at2759"/>
<keyword evidence="13" id="KW-1185">Reference proteome</keyword>
<protein>
    <recommendedName>
        <fullName evidence="14">Selenoprotein S</fullName>
    </recommendedName>
</protein>
<comment type="similarity">
    <text evidence="3">Belongs to the selenoprotein S family.</text>
</comment>
<dbReference type="PANTHER" id="PTHR28621:SF1">
    <property type="entry name" value="SELENOPROTEIN S"/>
    <property type="match status" value="1"/>
</dbReference>
<evidence type="ECO:0000256" key="4">
    <source>
        <dbReference type="ARBA" id="ARBA00022490"/>
    </source>
</evidence>
<evidence type="ECO:0000256" key="8">
    <source>
        <dbReference type="ARBA" id="ARBA00022989"/>
    </source>
</evidence>
<dbReference type="Proteomes" id="UP000287033">
    <property type="component" value="Unassembled WGS sequence"/>
</dbReference>
<accession>A0A401RRJ3</accession>
<keyword evidence="5 11" id="KW-0812">Transmembrane</keyword>
<keyword evidence="6" id="KW-0256">Endoplasmic reticulum</keyword>
<keyword evidence="4" id="KW-0963">Cytoplasm</keyword>
<evidence type="ECO:0000256" key="9">
    <source>
        <dbReference type="ARBA" id="ARBA00023136"/>
    </source>
</evidence>
<dbReference type="Gene3D" id="6.10.250.2950">
    <property type="match status" value="1"/>
</dbReference>
<keyword evidence="7" id="KW-0712">Selenocysteine</keyword>
<dbReference type="Pfam" id="PF06936">
    <property type="entry name" value="Selenoprotein_S"/>
    <property type="match status" value="1"/>
</dbReference>
<dbReference type="EMBL" id="BEZZ01001933">
    <property type="protein sequence ID" value="GCC20760.1"/>
    <property type="molecule type" value="Genomic_DNA"/>
</dbReference>
<keyword evidence="9 11" id="KW-0472">Membrane</keyword>
<evidence type="ECO:0000256" key="10">
    <source>
        <dbReference type="SAM" id="MobiDB-lite"/>
    </source>
</evidence>
<feature type="transmembrane region" description="Helical" evidence="11">
    <location>
        <begin position="20"/>
        <end position="35"/>
    </location>
</feature>
<name>A0A401RRJ3_CHIPU</name>
<evidence type="ECO:0000313" key="12">
    <source>
        <dbReference type="EMBL" id="GCC20760.1"/>
    </source>
</evidence>
<evidence type="ECO:0000256" key="6">
    <source>
        <dbReference type="ARBA" id="ARBA00022824"/>
    </source>
</evidence>
<evidence type="ECO:0000256" key="11">
    <source>
        <dbReference type="SAM" id="Phobius"/>
    </source>
</evidence>
<gene>
    <name evidence="12" type="ORF">chiPu_0019327</name>
</gene>
<evidence type="ECO:0000256" key="5">
    <source>
        <dbReference type="ARBA" id="ARBA00022692"/>
    </source>
</evidence>
<feature type="compositionally biased region" description="Basic and acidic residues" evidence="10">
    <location>
        <begin position="69"/>
        <end position="78"/>
    </location>
</feature>
<dbReference type="PANTHER" id="PTHR28621">
    <property type="entry name" value="SELENOPROTEIN S"/>
    <property type="match status" value="1"/>
</dbReference>
<dbReference type="GO" id="GO:0030968">
    <property type="term" value="P:endoplasmic reticulum unfolded protein response"/>
    <property type="evidence" value="ECO:0007669"/>
    <property type="project" value="TreeGrafter"/>
</dbReference>
<proteinExistence type="inferred from homology"/>
<dbReference type="OMA" id="KIAMWEN"/>
<dbReference type="GO" id="GO:0036502">
    <property type="term" value="C:Derlin-1-VIMP complex"/>
    <property type="evidence" value="ECO:0007669"/>
    <property type="project" value="TreeGrafter"/>
</dbReference>
<keyword evidence="8 11" id="KW-1133">Transmembrane helix</keyword>
<sequence>MREEGVAVGVTQVLNILSEYGWYILFSCIAVYYMLQRINGVLQSRSHKRTQAPEAQLEPSLIMRRQEAMDAARHRMQQELDAQAAKYREKQKEIEEEKRREKIEAWENMQGGKSFRKRTNLHPESESGTLSAAKPKSDKKSLRGGFNPLTGDGGGSCSWRPGRRGPSSGA</sequence>
<evidence type="ECO:0000313" key="13">
    <source>
        <dbReference type="Proteomes" id="UP000287033"/>
    </source>
</evidence>
<dbReference type="AlphaFoldDB" id="A0A401RRJ3"/>
<evidence type="ECO:0000256" key="7">
    <source>
        <dbReference type="ARBA" id="ARBA00022933"/>
    </source>
</evidence>